<evidence type="ECO:0000313" key="2">
    <source>
        <dbReference type="Proteomes" id="UP000027327"/>
    </source>
</evidence>
<proteinExistence type="predicted"/>
<sequence>MELQDIYRLKSDILKILETTPNQNHFILFKCFCFTNAKIKRTSK</sequence>
<protein>
    <submittedName>
        <fullName evidence="1">Uncharacterized protein</fullName>
    </submittedName>
</protein>
<name>A0A062HZU4_ACIBA</name>
<organism evidence="1 2">
    <name type="scientific">Acinetobacter baumannii 21072</name>
    <dbReference type="NCBI Taxonomy" id="1310697"/>
    <lineage>
        <taxon>Bacteria</taxon>
        <taxon>Pseudomonadati</taxon>
        <taxon>Pseudomonadota</taxon>
        <taxon>Gammaproteobacteria</taxon>
        <taxon>Moraxellales</taxon>
        <taxon>Moraxellaceae</taxon>
        <taxon>Acinetobacter</taxon>
        <taxon>Acinetobacter calcoaceticus/baumannii complex</taxon>
    </lineage>
</organism>
<comment type="caution">
    <text evidence="1">The sequence shown here is derived from an EMBL/GenBank/DDBJ whole genome shotgun (WGS) entry which is preliminary data.</text>
</comment>
<dbReference type="EMBL" id="JMOD01000102">
    <property type="protein sequence ID" value="KCY14409.1"/>
    <property type="molecule type" value="Genomic_DNA"/>
</dbReference>
<dbReference type="Proteomes" id="UP000027327">
    <property type="component" value="Unassembled WGS sequence"/>
</dbReference>
<accession>A0A062HZU4</accession>
<dbReference type="AlphaFoldDB" id="A0A062HZU4"/>
<evidence type="ECO:0000313" key="1">
    <source>
        <dbReference type="EMBL" id="KCY14409.1"/>
    </source>
</evidence>
<reference evidence="1 2" key="1">
    <citation type="submission" date="2014-04" db="EMBL/GenBank/DDBJ databases">
        <title>Comparative genomics and transcriptomics to identify genetic mechanisms underlying the emergence of carbapenem resistant Acinetobacter baumannii (CRAb).</title>
        <authorList>
            <person name="Harris A.D."/>
            <person name="Johnson K.J."/>
            <person name="George J."/>
            <person name="Nadendla S."/>
            <person name="Daugherty S.C."/>
            <person name="Parankush S."/>
            <person name="Sadzewicz L."/>
            <person name="Tallon L."/>
            <person name="Sengamalay N."/>
            <person name="Hazen T.H."/>
            <person name="Rasko D.A."/>
        </authorList>
    </citation>
    <scope>NUCLEOTIDE SEQUENCE [LARGE SCALE GENOMIC DNA]</scope>
    <source>
        <strain evidence="1 2">21072</strain>
    </source>
</reference>
<gene>
    <name evidence="1" type="ORF">J596_3650</name>
</gene>